<protein>
    <submittedName>
        <fullName evidence="8">MFS transporter</fullName>
    </submittedName>
</protein>
<evidence type="ECO:0000256" key="6">
    <source>
        <dbReference type="SAM" id="Phobius"/>
    </source>
</evidence>
<dbReference type="PRINTS" id="PR01036">
    <property type="entry name" value="TCRTETB"/>
</dbReference>
<evidence type="ECO:0000313" key="9">
    <source>
        <dbReference type="EMBL" id="MCZ3373492.1"/>
    </source>
</evidence>
<dbReference type="RefSeq" id="WP_048082599.1">
    <property type="nucleotide sequence ID" value="NZ_JAPVER010000020.1"/>
</dbReference>
<dbReference type="PANTHER" id="PTHR42718:SF9">
    <property type="entry name" value="MAJOR FACILITATOR SUPERFAMILY MULTIDRUG TRANSPORTER MFSC"/>
    <property type="match status" value="1"/>
</dbReference>
<dbReference type="PANTHER" id="PTHR42718">
    <property type="entry name" value="MAJOR FACILITATOR SUPERFAMILY MULTIDRUG TRANSPORTER MFSC"/>
    <property type="match status" value="1"/>
</dbReference>
<feature type="transmembrane region" description="Helical" evidence="6">
    <location>
        <begin position="264"/>
        <end position="285"/>
    </location>
</feature>
<dbReference type="Proteomes" id="UP001074446">
    <property type="component" value="Unassembled WGS sequence"/>
</dbReference>
<feature type="transmembrane region" description="Helical" evidence="6">
    <location>
        <begin position="221"/>
        <end position="243"/>
    </location>
</feature>
<evidence type="ECO:0000313" key="8">
    <source>
        <dbReference type="EMBL" id="MCZ3367360.1"/>
    </source>
</evidence>
<dbReference type="PROSITE" id="PS50850">
    <property type="entry name" value="MFS"/>
    <property type="match status" value="1"/>
</dbReference>
<evidence type="ECO:0000256" key="1">
    <source>
        <dbReference type="ARBA" id="ARBA00004141"/>
    </source>
</evidence>
<comment type="caution">
    <text evidence="8">The sequence shown here is derived from an EMBL/GenBank/DDBJ whole genome shotgun (WGS) entry which is preliminary data.</text>
</comment>
<feature type="transmembrane region" description="Helical" evidence="6">
    <location>
        <begin position="445"/>
        <end position="465"/>
    </location>
</feature>
<feature type="transmembrane region" description="Helical" evidence="6">
    <location>
        <begin position="194"/>
        <end position="215"/>
    </location>
</feature>
<dbReference type="InterPro" id="IPR020846">
    <property type="entry name" value="MFS_dom"/>
</dbReference>
<keyword evidence="5 6" id="KW-0472">Membrane</keyword>
<dbReference type="Pfam" id="PF07690">
    <property type="entry name" value="MFS_1"/>
    <property type="match status" value="1"/>
</dbReference>
<keyword evidence="2" id="KW-0813">Transport</keyword>
<feature type="transmembrane region" description="Helical" evidence="6">
    <location>
        <begin position="74"/>
        <end position="93"/>
    </location>
</feature>
<dbReference type="SUPFAM" id="SSF103473">
    <property type="entry name" value="MFS general substrate transporter"/>
    <property type="match status" value="1"/>
</dbReference>
<dbReference type="Proteomes" id="UP001068021">
    <property type="component" value="Unassembled WGS sequence"/>
</dbReference>
<evidence type="ECO:0000256" key="2">
    <source>
        <dbReference type="ARBA" id="ARBA00022448"/>
    </source>
</evidence>
<feature type="transmembrane region" description="Helical" evidence="6">
    <location>
        <begin position="99"/>
        <end position="120"/>
    </location>
</feature>
<feature type="transmembrane region" description="Helical" evidence="6">
    <location>
        <begin position="160"/>
        <end position="182"/>
    </location>
</feature>
<keyword evidence="3 6" id="KW-0812">Transmembrane</keyword>
<keyword evidence="4 6" id="KW-1133">Transmembrane helix</keyword>
<dbReference type="InterPro" id="IPR011701">
    <property type="entry name" value="MFS"/>
</dbReference>
<evidence type="ECO:0000256" key="5">
    <source>
        <dbReference type="ARBA" id="ARBA00023136"/>
    </source>
</evidence>
<proteinExistence type="predicted"/>
<evidence type="ECO:0000256" key="3">
    <source>
        <dbReference type="ARBA" id="ARBA00022692"/>
    </source>
</evidence>
<dbReference type="CDD" id="cd17321">
    <property type="entry name" value="MFS_MMR_MDR_like"/>
    <property type="match status" value="1"/>
</dbReference>
<dbReference type="GO" id="GO:0022857">
    <property type="term" value="F:transmembrane transporter activity"/>
    <property type="evidence" value="ECO:0007669"/>
    <property type="project" value="InterPro"/>
</dbReference>
<sequence>MEHRLNWIIFTLALGMFLWSFSAGIVNISLPTISQYLDISTDMVSLIIIIHLITLISFLLVFGRIGDITGYKKIFVMGISIFTIGSYFCGISLDFFSLIIFRIIQGIGSAMLLSMVPAIISTVFPPRMRGKVFGYISLTTTLGLSSGYGVGGYVTQYMGWNWIFLMVVPVGIIATIFAVKVLPSQKTRVQNVKFDVIGSLLIGLTILTFIMPFNIGESLGWGLPSIVITFVISLILGITFVIWELKHPEPLLDLSILKNVYITLSLLAGFIATLVLTGTIYLLPFYLELIMGYSSDFAGLIILIPSLVVIFIGPLSGYISDNFGSRIPTIIACITLIMAIILLYRLNQTVGILFIFAALGIRALSEGMFTPANNKTVMSHSPKEKVGSVSSLLNTARYMGLVMGIVVFNEIFVTTISNEITDLIGVPSTGAFQFSAPVGILLNGFQNAFILGIAMSVLILIFSILTKENKDYEEDEDYLVDLDSFKKYKEGLP</sequence>
<evidence type="ECO:0000256" key="4">
    <source>
        <dbReference type="ARBA" id="ARBA00022989"/>
    </source>
</evidence>
<gene>
    <name evidence="9" type="ORF">O3H35_12665</name>
    <name evidence="8" type="ORF">O3H54_15825</name>
</gene>
<reference evidence="8" key="1">
    <citation type="submission" date="2022-12" db="EMBL/GenBank/DDBJ databases">
        <title>Reclassification of two methanogenic archaea species isolated from the Kolyma lowland permafrost.</title>
        <authorList>
            <person name="Trubitsyn V.E."/>
            <person name="Rivkina E.M."/>
            <person name="Shcherbakova V.A."/>
        </authorList>
    </citation>
    <scope>NUCLEOTIDE SEQUENCE</scope>
    <source>
        <strain evidence="8">M2</strain>
        <strain evidence="9">MK4</strain>
    </source>
</reference>
<evidence type="ECO:0000259" key="7">
    <source>
        <dbReference type="PROSITE" id="PS50850"/>
    </source>
</evidence>
<feature type="transmembrane region" description="Helical" evidence="6">
    <location>
        <begin position="43"/>
        <end position="62"/>
    </location>
</feature>
<feature type="transmembrane region" description="Helical" evidence="6">
    <location>
        <begin position="7"/>
        <end position="31"/>
    </location>
</feature>
<comment type="subcellular location">
    <subcellularLocation>
        <location evidence="1">Membrane</location>
        <topology evidence="1">Multi-pass membrane protein</topology>
    </subcellularLocation>
</comment>
<feature type="domain" description="Major facilitator superfamily (MFS) profile" evidence="7">
    <location>
        <begin position="8"/>
        <end position="471"/>
    </location>
</feature>
<dbReference type="EMBL" id="JAPVER010000020">
    <property type="protein sequence ID" value="MCZ3367360.1"/>
    <property type="molecule type" value="Genomic_DNA"/>
</dbReference>
<dbReference type="InterPro" id="IPR036259">
    <property type="entry name" value="MFS_trans_sf"/>
</dbReference>
<dbReference type="GO" id="GO:0016020">
    <property type="term" value="C:membrane"/>
    <property type="evidence" value="ECO:0007669"/>
    <property type="project" value="UniProtKB-SubCell"/>
</dbReference>
<feature type="transmembrane region" description="Helical" evidence="6">
    <location>
        <begin position="297"/>
        <end position="315"/>
    </location>
</feature>
<organism evidence="8 10">
    <name type="scientific">Methanobacterium veterum</name>
    <dbReference type="NCBI Taxonomy" id="408577"/>
    <lineage>
        <taxon>Archaea</taxon>
        <taxon>Methanobacteriati</taxon>
        <taxon>Methanobacteriota</taxon>
        <taxon>Methanomada group</taxon>
        <taxon>Methanobacteria</taxon>
        <taxon>Methanobacteriales</taxon>
        <taxon>Methanobacteriaceae</taxon>
        <taxon>Methanobacterium</taxon>
    </lineage>
</organism>
<name>A0A9E5DN29_9EURY</name>
<feature type="transmembrane region" description="Helical" evidence="6">
    <location>
        <begin position="132"/>
        <end position="154"/>
    </location>
</feature>
<dbReference type="EMBL" id="JAPVES010000030">
    <property type="protein sequence ID" value="MCZ3373492.1"/>
    <property type="molecule type" value="Genomic_DNA"/>
</dbReference>
<dbReference type="AlphaFoldDB" id="A0A9E5DN29"/>
<accession>A0A9E5DN29</accession>
<feature type="transmembrane region" description="Helical" evidence="6">
    <location>
        <begin position="327"/>
        <end position="344"/>
    </location>
</feature>
<dbReference type="Gene3D" id="1.20.1250.20">
    <property type="entry name" value="MFS general substrate transporter like domains"/>
    <property type="match status" value="1"/>
</dbReference>
<keyword evidence="10" id="KW-1185">Reference proteome</keyword>
<dbReference type="Gene3D" id="1.20.1720.10">
    <property type="entry name" value="Multidrug resistance protein D"/>
    <property type="match status" value="1"/>
</dbReference>
<feature type="transmembrane region" description="Helical" evidence="6">
    <location>
        <begin position="350"/>
        <end position="369"/>
    </location>
</feature>
<evidence type="ECO:0000313" key="10">
    <source>
        <dbReference type="Proteomes" id="UP001068021"/>
    </source>
</evidence>